<reference evidence="2 3" key="1">
    <citation type="submission" date="2015-11" db="EMBL/GenBank/DDBJ databases">
        <authorList>
            <person name="Zhang Y."/>
            <person name="Guo Z."/>
        </authorList>
    </citation>
    <scope>NUCLEOTIDE SEQUENCE [LARGE SCALE GENOMIC DNA]</scope>
    <source>
        <strain evidence="2">JGI-4</strain>
    </source>
</reference>
<dbReference type="Proteomes" id="UP000182011">
    <property type="component" value="Unassembled WGS sequence"/>
</dbReference>
<evidence type="ECO:0000313" key="4">
    <source>
        <dbReference type="Proteomes" id="UP000182200"/>
    </source>
</evidence>
<evidence type="ECO:0000313" key="1">
    <source>
        <dbReference type="EMBL" id="CUS79401.1"/>
    </source>
</evidence>
<accession>A0A0P1MKS5</accession>
<accession>A0A0P1L9R6</accession>
<organism evidence="2 3">
    <name type="scientific">Candidatus Kryptonium thompsonii</name>
    <dbReference type="NCBI Taxonomy" id="1633631"/>
    <lineage>
        <taxon>Bacteria</taxon>
        <taxon>Pseudomonadati</taxon>
        <taxon>Candidatus Kryptoniota</taxon>
        <taxon>Candidatus Kryptonium</taxon>
    </lineage>
</organism>
<dbReference type="RefSeq" id="WP_047133676.1">
    <property type="nucleotide sequence ID" value="NZ_CZVI01000002.1"/>
</dbReference>
<keyword evidence="4" id="KW-1185">Reference proteome</keyword>
<dbReference type="OrthoDB" id="5383458at2"/>
<evidence type="ECO:0008006" key="5">
    <source>
        <dbReference type="Google" id="ProtNLM"/>
    </source>
</evidence>
<reference evidence="1 4" key="2">
    <citation type="submission" date="2015-11" db="EMBL/GenBank/DDBJ databases">
        <authorList>
            <person name="Varghese N."/>
        </authorList>
    </citation>
    <scope>NUCLEOTIDE SEQUENCE [LARGE SCALE GENOMIC DNA]</scope>
    <source>
        <strain evidence="1 4">JGI-8</strain>
    </source>
</reference>
<accession>A0A0P1MRR7</accession>
<accession>A0A0N7MY21</accession>
<proteinExistence type="predicted"/>
<accession>A0A0S4MY47</accession>
<accession>A0A0P1MEY6</accession>
<evidence type="ECO:0000313" key="3">
    <source>
        <dbReference type="Proteomes" id="UP000182011"/>
    </source>
</evidence>
<dbReference type="EMBL" id="CZVI01000002">
    <property type="protein sequence ID" value="CUS79401.1"/>
    <property type="molecule type" value="Genomic_DNA"/>
</dbReference>
<accession>A0A0N7MV02</accession>
<evidence type="ECO:0000313" key="2">
    <source>
        <dbReference type="EMBL" id="CUU03892.1"/>
    </source>
</evidence>
<protein>
    <recommendedName>
        <fullName evidence="5">Phosphate-selective porin O and P</fullName>
    </recommendedName>
</protein>
<accession>A0A0N7MZV3</accession>
<dbReference type="Proteomes" id="UP000182200">
    <property type="component" value="Unassembled WGS sequence"/>
</dbReference>
<dbReference type="EMBL" id="FAOP01000004">
    <property type="protein sequence ID" value="CUU03892.1"/>
    <property type="molecule type" value="Genomic_DNA"/>
</dbReference>
<name>A0A0N7MY21_9BACT</name>
<accession>A0A0P1LHJ2</accession>
<dbReference type="AlphaFoldDB" id="A0A0N7MY21"/>
<gene>
    <name evidence="2" type="ORF">JGI4_00880</name>
    <name evidence="1" type="ORF">JGI8_00315</name>
</gene>
<dbReference type="STRING" id="1633631.GCA_001442925_00879"/>
<sequence length="383" mass="44729">MIKKFGKTFLILLFLNELSPSQAFKLSGYLSEFAIYQNVKEEFAQTFGIGKNLLVNISRLRLRPEFDLAKIGKIYIEYEVNGFYHSSELFFNPVELTSRRQFYKMRWALHDGKKLEIYHFIDRFYIRKDFNFGNLIIGRQRISWGTGRVWNPTDLFNPINPADFSKIEKDGADAVTWKIYLGSFTDLHVVYNPVNRFKSNNFGFRFRSNAKGFDFSFMSGYFDKRGIVGFDFAGNFLNAGIRGEGIISADVKNLRSNFLKFILGFDNQFTKNFYALFEYQFNGEGKTKKEEYEIERLTRGEILNLSKSYAFISAVYTINPILSLTFSLNQNLNDWSGFVNALLSYSPTENSEVGFGIIMFFGDKLDEYWYYSTSAFLKFQFFF</sequence>
<accession>A0A0P1LDR8</accession>